<dbReference type="InterPro" id="IPR014748">
    <property type="entry name" value="Enoyl-CoA_hydra_C"/>
</dbReference>
<name>A0A9X2HHE9_9SPHN</name>
<dbReference type="SUPFAM" id="SSF52096">
    <property type="entry name" value="ClpP/crotonase"/>
    <property type="match status" value="1"/>
</dbReference>
<sequence length="257" mass="27020">MDHGVSLSVSGGVATILLDRPVRRNALGLETWLALTQLVEAADGDPAIDAIVLRGAGGTFGAGNDISEFGALHGDPTAAMTFARAMADAMRAVEMATKPVIVAIEGCCYGASVALALAGDLRFAADDAMFAITPAKLGALYLQSDLHRLVAAVGAGQARRMIYTAEPVDATRALAIGLVDEVVPVDGFEAALARLTGIIRRGSPFTLRRSKVMLREVGHGTPLETEASLGEFVVATQGDDFREGIEAFLNKRQPRFR</sequence>
<dbReference type="CDD" id="cd06558">
    <property type="entry name" value="crotonase-like"/>
    <property type="match status" value="1"/>
</dbReference>
<gene>
    <name evidence="2" type="ORF">M9978_06075</name>
</gene>
<dbReference type="Gene3D" id="1.10.12.10">
    <property type="entry name" value="Lyase 2-enoyl-coa Hydratase, Chain A, domain 2"/>
    <property type="match status" value="1"/>
</dbReference>
<dbReference type="InterPro" id="IPR001753">
    <property type="entry name" value="Enoyl-CoA_hydra/iso"/>
</dbReference>
<dbReference type="Proteomes" id="UP001139451">
    <property type="component" value="Unassembled WGS sequence"/>
</dbReference>
<dbReference type="PANTHER" id="PTHR42964">
    <property type="entry name" value="ENOYL-COA HYDRATASE"/>
    <property type="match status" value="1"/>
</dbReference>
<keyword evidence="3" id="KW-1185">Reference proteome</keyword>
<dbReference type="Pfam" id="PF00378">
    <property type="entry name" value="ECH_1"/>
    <property type="match status" value="1"/>
</dbReference>
<dbReference type="InterPro" id="IPR029045">
    <property type="entry name" value="ClpP/crotonase-like_dom_sf"/>
</dbReference>
<dbReference type="EMBL" id="JAMLDX010000003">
    <property type="protein sequence ID" value="MCP3729992.1"/>
    <property type="molecule type" value="Genomic_DNA"/>
</dbReference>
<evidence type="ECO:0000313" key="3">
    <source>
        <dbReference type="Proteomes" id="UP001139451"/>
    </source>
</evidence>
<evidence type="ECO:0000256" key="1">
    <source>
        <dbReference type="ARBA" id="ARBA00005254"/>
    </source>
</evidence>
<dbReference type="InterPro" id="IPR051683">
    <property type="entry name" value="Enoyl-CoA_Hydratase/Isomerase"/>
</dbReference>
<comment type="caution">
    <text evidence="2">The sequence shown here is derived from an EMBL/GenBank/DDBJ whole genome shotgun (WGS) entry which is preliminary data.</text>
</comment>
<protein>
    <submittedName>
        <fullName evidence="2">Enoyl-CoA hydratase-related protein</fullName>
    </submittedName>
</protein>
<dbReference type="AlphaFoldDB" id="A0A9X2HHE9"/>
<dbReference type="PANTHER" id="PTHR42964:SF1">
    <property type="entry name" value="POLYKETIDE BIOSYNTHESIS ENOYL-COA HYDRATASE PKSH-RELATED"/>
    <property type="match status" value="1"/>
</dbReference>
<reference evidence="2" key="1">
    <citation type="submission" date="2022-05" db="EMBL/GenBank/DDBJ databases">
        <title>Sphingomonas sp. strain MG17 Genome sequencing and assembly.</title>
        <authorList>
            <person name="Kim I."/>
        </authorList>
    </citation>
    <scope>NUCLEOTIDE SEQUENCE</scope>
    <source>
        <strain evidence="2">MG17</strain>
    </source>
</reference>
<evidence type="ECO:0000313" key="2">
    <source>
        <dbReference type="EMBL" id="MCP3729992.1"/>
    </source>
</evidence>
<comment type="similarity">
    <text evidence="1">Belongs to the enoyl-CoA hydratase/isomerase family.</text>
</comment>
<dbReference type="GO" id="GO:0003824">
    <property type="term" value="F:catalytic activity"/>
    <property type="evidence" value="ECO:0007669"/>
    <property type="project" value="UniProtKB-ARBA"/>
</dbReference>
<accession>A0A9X2HHE9</accession>
<organism evidence="2 3">
    <name type="scientific">Sphingomonas tagetis</name>
    <dbReference type="NCBI Taxonomy" id="2949092"/>
    <lineage>
        <taxon>Bacteria</taxon>
        <taxon>Pseudomonadati</taxon>
        <taxon>Pseudomonadota</taxon>
        <taxon>Alphaproteobacteria</taxon>
        <taxon>Sphingomonadales</taxon>
        <taxon>Sphingomonadaceae</taxon>
        <taxon>Sphingomonas</taxon>
    </lineage>
</organism>
<dbReference type="Gene3D" id="3.90.226.10">
    <property type="entry name" value="2-enoyl-CoA Hydratase, Chain A, domain 1"/>
    <property type="match status" value="1"/>
</dbReference>
<proteinExistence type="inferred from homology"/>
<dbReference type="RefSeq" id="WP_254292105.1">
    <property type="nucleotide sequence ID" value="NZ_JAMLDX010000003.1"/>
</dbReference>